<evidence type="ECO:0000313" key="3">
    <source>
        <dbReference type="Proteomes" id="UP000091820"/>
    </source>
</evidence>
<evidence type="ECO:0000256" key="1">
    <source>
        <dbReference type="SAM" id="Phobius"/>
    </source>
</evidence>
<keyword evidence="3" id="KW-1185">Reference proteome</keyword>
<dbReference type="EnsemblMetazoa" id="GBRI041264-RA">
    <property type="protein sequence ID" value="GBRI041264-PA"/>
    <property type="gene ID" value="GBRI041264"/>
</dbReference>
<organism evidence="2 3">
    <name type="scientific">Glossina brevipalpis</name>
    <dbReference type="NCBI Taxonomy" id="37001"/>
    <lineage>
        <taxon>Eukaryota</taxon>
        <taxon>Metazoa</taxon>
        <taxon>Ecdysozoa</taxon>
        <taxon>Arthropoda</taxon>
        <taxon>Hexapoda</taxon>
        <taxon>Insecta</taxon>
        <taxon>Pterygota</taxon>
        <taxon>Neoptera</taxon>
        <taxon>Endopterygota</taxon>
        <taxon>Diptera</taxon>
        <taxon>Brachycera</taxon>
        <taxon>Muscomorpha</taxon>
        <taxon>Hippoboscoidea</taxon>
        <taxon>Glossinidae</taxon>
        <taxon>Glossina</taxon>
    </lineage>
</organism>
<reference evidence="3" key="1">
    <citation type="submission" date="2014-03" db="EMBL/GenBank/DDBJ databases">
        <authorList>
            <person name="Aksoy S."/>
            <person name="Warren W."/>
            <person name="Wilson R.K."/>
        </authorList>
    </citation>
    <scope>NUCLEOTIDE SEQUENCE [LARGE SCALE GENOMIC DNA]</scope>
    <source>
        <strain evidence="3">IAEA</strain>
    </source>
</reference>
<protein>
    <submittedName>
        <fullName evidence="2">Uncharacterized protein</fullName>
    </submittedName>
</protein>
<accession>A0A1A9X1Y7</accession>
<dbReference type="Proteomes" id="UP000091820">
    <property type="component" value="Unassembled WGS sequence"/>
</dbReference>
<sequence length="132" mass="15194">MKPPPLSTTAARPYSNCSPWFICCRKIRMKASTLKTMRYLLVYAVISFICIQGIDVIIIANTFDCIHLNAEKFIIFMQHIHIRTRVNVNDNYSPHVEISIGWVGSETVKLYLLTSPPERLITRRASSVYDMK</sequence>
<keyword evidence="1" id="KW-1133">Transmembrane helix</keyword>
<dbReference type="AlphaFoldDB" id="A0A1A9X1Y7"/>
<feature type="transmembrane region" description="Helical" evidence="1">
    <location>
        <begin position="39"/>
        <end position="60"/>
    </location>
</feature>
<name>A0A1A9X1Y7_9MUSC</name>
<reference evidence="2" key="2">
    <citation type="submission" date="2020-05" db="UniProtKB">
        <authorList>
            <consortium name="EnsemblMetazoa"/>
        </authorList>
    </citation>
    <scope>IDENTIFICATION</scope>
    <source>
        <strain evidence="2">IAEA</strain>
    </source>
</reference>
<evidence type="ECO:0000313" key="2">
    <source>
        <dbReference type="EnsemblMetazoa" id="GBRI041264-PA"/>
    </source>
</evidence>
<keyword evidence="1" id="KW-0812">Transmembrane</keyword>
<dbReference type="VEuPathDB" id="VectorBase:GBRI041264"/>
<keyword evidence="1" id="KW-0472">Membrane</keyword>
<proteinExistence type="predicted"/>